<evidence type="ECO:0000256" key="3">
    <source>
        <dbReference type="ARBA" id="ARBA00022448"/>
    </source>
</evidence>
<dbReference type="InterPro" id="IPR030678">
    <property type="entry name" value="Peptide/Ni-bd"/>
</dbReference>
<feature type="region of interest" description="Disordered" evidence="5">
    <location>
        <begin position="338"/>
        <end position="358"/>
    </location>
</feature>
<dbReference type="PANTHER" id="PTHR30290">
    <property type="entry name" value="PERIPLASMIC BINDING COMPONENT OF ABC TRANSPORTER"/>
    <property type="match status" value="1"/>
</dbReference>
<evidence type="ECO:0000256" key="1">
    <source>
        <dbReference type="ARBA" id="ARBA00004196"/>
    </source>
</evidence>
<comment type="caution">
    <text evidence="7">The sequence shown here is derived from an EMBL/GenBank/DDBJ whole genome shotgun (WGS) entry which is preliminary data.</text>
</comment>
<feature type="domain" description="Solute-binding protein family 5" evidence="6">
    <location>
        <begin position="97"/>
        <end position="455"/>
    </location>
</feature>
<sequence length="548" mass="56252">MRTTAGARECEGSPQAPDWSPVMKKPLAIAVALALGTTACGSDDKGKAPEVVKDGTFTYAIPADPGVLEPATAVLGSTNTVLGFAYDTLVHSDATGKIIPGLAEKWDAGPEKVTFTLRKGVTCSDGSPVTARTVADSMNYLADPKNKASLLGVLIPAGMKATADDAAGTVGLATAAPNPFLLESMTAVYVVCGKGLADRSLLKDSTSGSGPYELTEKVAGDHYTFKVRKGYAWGPDGGGIVDGMPGTVTLKVVKDESTAANLVTSGGLSGGQFTGAERKRVEIIPGIHKGSAPDGIGELFFHQGDDRPGNALDVRKALIQSLDLADLRKITGQGNAAAPTHLTSLAPDPCRGDSVTGNLPATDTAAAGTALDAAGWKAGADGVRARDGRRLTLRIAYSTSAGPGVQAGMEYVATRFKAIGVETKLAGSADAKYAESLFSTGDWDLAWVPLGLSLPTQLTGYLSGPFPDAKGSNFAHLKNTEYVRLSGEAAKTVGAPGCPAWTTAEASLVRNLDVVPVSQPTQLVASKGATLDVIGGIVRPTSIRMLAE</sequence>
<organism evidence="7 8">
    <name type="scientific">Actinocorallia longicatena</name>
    <dbReference type="NCBI Taxonomy" id="111803"/>
    <lineage>
        <taxon>Bacteria</taxon>
        <taxon>Bacillati</taxon>
        <taxon>Actinomycetota</taxon>
        <taxon>Actinomycetes</taxon>
        <taxon>Streptosporangiales</taxon>
        <taxon>Thermomonosporaceae</taxon>
        <taxon>Actinocorallia</taxon>
    </lineage>
</organism>
<keyword evidence="4" id="KW-0732">Signal</keyword>
<comment type="subcellular location">
    <subcellularLocation>
        <location evidence="1">Cell envelope</location>
    </subcellularLocation>
</comment>
<dbReference type="SUPFAM" id="SSF53850">
    <property type="entry name" value="Periplasmic binding protein-like II"/>
    <property type="match status" value="1"/>
</dbReference>
<keyword evidence="8" id="KW-1185">Reference proteome</keyword>
<evidence type="ECO:0000259" key="6">
    <source>
        <dbReference type="Pfam" id="PF00496"/>
    </source>
</evidence>
<keyword evidence="3" id="KW-0813">Transport</keyword>
<protein>
    <submittedName>
        <fullName evidence="7">ABC transporter substrate-binding protein</fullName>
    </submittedName>
</protein>
<evidence type="ECO:0000256" key="4">
    <source>
        <dbReference type="ARBA" id="ARBA00022729"/>
    </source>
</evidence>
<dbReference type="Pfam" id="PF00496">
    <property type="entry name" value="SBP_bac_5"/>
    <property type="match status" value="1"/>
</dbReference>
<dbReference type="Proteomes" id="UP001501237">
    <property type="component" value="Unassembled WGS sequence"/>
</dbReference>
<comment type="similarity">
    <text evidence="2">Belongs to the bacterial solute-binding protein 5 family.</text>
</comment>
<dbReference type="PIRSF" id="PIRSF002741">
    <property type="entry name" value="MppA"/>
    <property type="match status" value="1"/>
</dbReference>
<gene>
    <name evidence="7" type="ORF">GCM10010468_73950</name>
</gene>
<reference evidence="8" key="1">
    <citation type="journal article" date="2019" name="Int. J. Syst. Evol. Microbiol.">
        <title>The Global Catalogue of Microorganisms (GCM) 10K type strain sequencing project: providing services to taxonomists for standard genome sequencing and annotation.</title>
        <authorList>
            <consortium name="The Broad Institute Genomics Platform"/>
            <consortium name="The Broad Institute Genome Sequencing Center for Infectious Disease"/>
            <person name="Wu L."/>
            <person name="Ma J."/>
        </authorList>
    </citation>
    <scope>NUCLEOTIDE SEQUENCE [LARGE SCALE GENOMIC DNA]</scope>
    <source>
        <strain evidence="8">JCM 9377</strain>
    </source>
</reference>
<dbReference type="Gene3D" id="3.10.105.10">
    <property type="entry name" value="Dipeptide-binding Protein, Domain 3"/>
    <property type="match status" value="1"/>
</dbReference>
<name>A0ABP6QPQ0_9ACTN</name>
<evidence type="ECO:0000256" key="2">
    <source>
        <dbReference type="ARBA" id="ARBA00005695"/>
    </source>
</evidence>
<evidence type="ECO:0000256" key="5">
    <source>
        <dbReference type="SAM" id="MobiDB-lite"/>
    </source>
</evidence>
<dbReference type="InterPro" id="IPR000914">
    <property type="entry name" value="SBP_5_dom"/>
</dbReference>
<evidence type="ECO:0000313" key="7">
    <source>
        <dbReference type="EMBL" id="GAA3238443.1"/>
    </source>
</evidence>
<evidence type="ECO:0000313" key="8">
    <source>
        <dbReference type="Proteomes" id="UP001501237"/>
    </source>
</evidence>
<dbReference type="EMBL" id="BAAAUV010000035">
    <property type="protein sequence ID" value="GAA3238443.1"/>
    <property type="molecule type" value="Genomic_DNA"/>
</dbReference>
<dbReference type="CDD" id="cd00995">
    <property type="entry name" value="PBP2_NikA_DppA_OppA_like"/>
    <property type="match status" value="1"/>
</dbReference>
<proteinExistence type="inferred from homology"/>
<dbReference type="PANTHER" id="PTHR30290:SF10">
    <property type="entry name" value="PERIPLASMIC OLIGOPEPTIDE-BINDING PROTEIN-RELATED"/>
    <property type="match status" value="1"/>
</dbReference>
<dbReference type="InterPro" id="IPR039424">
    <property type="entry name" value="SBP_5"/>
</dbReference>
<accession>A0ABP6QPQ0</accession>
<dbReference type="Gene3D" id="3.40.190.10">
    <property type="entry name" value="Periplasmic binding protein-like II"/>
    <property type="match status" value="1"/>
</dbReference>